<dbReference type="EMBL" id="JAFIRA010000006">
    <property type="protein sequence ID" value="MCJ2542059.1"/>
    <property type="molecule type" value="Genomic_DNA"/>
</dbReference>
<dbReference type="PANTHER" id="PTHR31793:SF24">
    <property type="entry name" value="LONG-CHAIN ACYL-COA THIOESTERASE FADM"/>
    <property type="match status" value="1"/>
</dbReference>
<dbReference type="InterPro" id="IPR029069">
    <property type="entry name" value="HotDog_dom_sf"/>
</dbReference>
<sequence>MTHPFQVSLSIQVKTYDTDYAGVVSNLVYLRWLEDLRLALLDAYFPLQGQLAQGYTPVLRRTEIDYRRPVRLFDPVIGRMWLPKISHMKWYISAEFEVEGSLVATAEQVGAFLDLNTWKPIPVPPDFARGFSSLKSE</sequence>
<comment type="caution">
    <text evidence="1">The sequence shown here is derived from an EMBL/GenBank/DDBJ whole genome shotgun (WGS) entry which is preliminary data.</text>
</comment>
<dbReference type="CDD" id="cd00586">
    <property type="entry name" value="4HBT"/>
    <property type="match status" value="1"/>
</dbReference>
<accession>A0ABT0C8H7</accession>
<gene>
    <name evidence="1" type="ORF">JX360_03920</name>
</gene>
<organism evidence="1 2">
    <name type="scientific">Thermostichus vulcanus str. 'Rupite'</name>
    <dbReference type="NCBI Taxonomy" id="2813851"/>
    <lineage>
        <taxon>Bacteria</taxon>
        <taxon>Bacillati</taxon>
        <taxon>Cyanobacteriota</taxon>
        <taxon>Cyanophyceae</taxon>
        <taxon>Thermostichales</taxon>
        <taxon>Thermostichaceae</taxon>
        <taxon>Thermostichus</taxon>
    </lineage>
</organism>
<dbReference type="RefSeq" id="WP_244349284.1">
    <property type="nucleotide sequence ID" value="NZ_JAFIRA010000006.1"/>
</dbReference>
<proteinExistence type="predicted"/>
<protein>
    <submittedName>
        <fullName evidence="1">Acyl-CoA thioesterase</fullName>
    </submittedName>
</protein>
<evidence type="ECO:0000313" key="1">
    <source>
        <dbReference type="EMBL" id="MCJ2542059.1"/>
    </source>
</evidence>
<dbReference type="Gene3D" id="3.10.129.10">
    <property type="entry name" value="Hotdog Thioesterase"/>
    <property type="match status" value="1"/>
</dbReference>
<dbReference type="SUPFAM" id="SSF54637">
    <property type="entry name" value="Thioesterase/thiol ester dehydrase-isomerase"/>
    <property type="match status" value="1"/>
</dbReference>
<reference evidence="1" key="1">
    <citation type="submission" date="2021-02" db="EMBL/GenBank/DDBJ databases">
        <title>The CRISPR/cas machinery reduction and long-range gene transfer in the hot spring cyanobacterium Synechococcus.</title>
        <authorList>
            <person name="Dvorak P."/>
            <person name="Jahodarova E."/>
            <person name="Hasler P."/>
            <person name="Poulickova A."/>
        </authorList>
    </citation>
    <scope>NUCLEOTIDE SEQUENCE</scope>
    <source>
        <strain evidence="1">Rupite</strain>
    </source>
</reference>
<dbReference type="Proteomes" id="UP000830835">
    <property type="component" value="Unassembled WGS sequence"/>
</dbReference>
<dbReference type="Pfam" id="PF13279">
    <property type="entry name" value="4HBT_2"/>
    <property type="match status" value="1"/>
</dbReference>
<evidence type="ECO:0000313" key="2">
    <source>
        <dbReference type="Proteomes" id="UP000830835"/>
    </source>
</evidence>
<dbReference type="PANTHER" id="PTHR31793">
    <property type="entry name" value="4-HYDROXYBENZOYL-COA THIOESTERASE FAMILY MEMBER"/>
    <property type="match status" value="1"/>
</dbReference>
<name>A0ABT0C8H7_THEVL</name>
<keyword evidence="2" id="KW-1185">Reference proteome</keyword>
<dbReference type="InterPro" id="IPR050563">
    <property type="entry name" value="4-hydroxybenzoyl-CoA_TE"/>
</dbReference>